<dbReference type="OrthoDB" id="6510183at2759"/>
<dbReference type="SUPFAM" id="SSF56672">
    <property type="entry name" value="DNA/RNA polymerases"/>
    <property type="match status" value="1"/>
</dbReference>
<evidence type="ECO:0000313" key="2">
    <source>
        <dbReference type="EMBL" id="KAH9364687.1"/>
    </source>
</evidence>
<gene>
    <name evidence="2" type="ORF">HPB48_022918</name>
</gene>
<dbReference type="InterPro" id="IPR000477">
    <property type="entry name" value="RT_dom"/>
</dbReference>
<evidence type="ECO:0000313" key="3">
    <source>
        <dbReference type="Proteomes" id="UP000821853"/>
    </source>
</evidence>
<protein>
    <recommendedName>
        <fullName evidence="1">Reverse transcriptase domain-containing protein</fullName>
    </recommendedName>
</protein>
<proteinExistence type="predicted"/>
<reference evidence="2 3" key="1">
    <citation type="journal article" date="2020" name="Cell">
        <title>Large-Scale Comparative Analyses of Tick Genomes Elucidate Their Genetic Diversity and Vector Capacities.</title>
        <authorList>
            <consortium name="Tick Genome and Microbiome Consortium (TIGMIC)"/>
            <person name="Jia N."/>
            <person name="Wang J."/>
            <person name="Shi W."/>
            <person name="Du L."/>
            <person name="Sun Y."/>
            <person name="Zhan W."/>
            <person name="Jiang J.F."/>
            <person name="Wang Q."/>
            <person name="Zhang B."/>
            <person name="Ji P."/>
            <person name="Bell-Sakyi L."/>
            <person name="Cui X.M."/>
            <person name="Yuan T.T."/>
            <person name="Jiang B.G."/>
            <person name="Yang W.F."/>
            <person name="Lam T.T."/>
            <person name="Chang Q.C."/>
            <person name="Ding S.J."/>
            <person name="Wang X.J."/>
            <person name="Zhu J.G."/>
            <person name="Ruan X.D."/>
            <person name="Zhao L."/>
            <person name="Wei J.T."/>
            <person name="Ye R.Z."/>
            <person name="Que T.C."/>
            <person name="Du C.H."/>
            <person name="Zhou Y.H."/>
            <person name="Cheng J.X."/>
            <person name="Dai P.F."/>
            <person name="Guo W.B."/>
            <person name="Han X.H."/>
            <person name="Huang E.J."/>
            <person name="Li L.F."/>
            <person name="Wei W."/>
            <person name="Gao Y.C."/>
            <person name="Liu J.Z."/>
            <person name="Shao H.Z."/>
            <person name="Wang X."/>
            <person name="Wang C.C."/>
            <person name="Yang T.C."/>
            <person name="Huo Q.B."/>
            <person name="Li W."/>
            <person name="Chen H.Y."/>
            <person name="Chen S.E."/>
            <person name="Zhou L.G."/>
            <person name="Ni X.B."/>
            <person name="Tian J.H."/>
            <person name="Sheng Y."/>
            <person name="Liu T."/>
            <person name="Pan Y.S."/>
            <person name="Xia L.Y."/>
            <person name="Li J."/>
            <person name="Zhao F."/>
            <person name="Cao W.C."/>
        </authorList>
    </citation>
    <scope>NUCLEOTIDE SEQUENCE [LARGE SCALE GENOMIC DNA]</scope>
    <source>
        <strain evidence="2">HaeL-2018</strain>
    </source>
</reference>
<dbReference type="GO" id="GO:0071897">
    <property type="term" value="P:DNA biosynthetic process"/>
    <property type="evidence" value="ECO:0007669"/>
    <property type="project" value="UniProtKB-ARBA"/>
</dbReference>
<keyword evidence="3" id="KW-1185">Reference proteome</keyword>
<dbReference type="InterPro" id="IPR043502">
    <property type="entry name" value="DNA/RNA_pol_sf"/>
</dbReference>
<name>A0A9J6FPI3_HAELO</name>
<dbReference type="VEuPathDB" id="VectorBase:HLOH_056219"/>
<organism evidence="2 3">
    <name type="scientific">Haemaphysalis longicornis</name>
    <name type="common">Bush tick</name>
    <dbReference type="NCBI Taxonomy" id="44386"/>
    <lineage>
        <taxon>Eukaryota</taxon>
        <taxon>Metazoa</taxon>
        <taxon>Ecdysozoa</taxon>
        <taxon>Arthropoda</taxon>
        <taxon>Chelicerata</taxon>
        <taxon>Arachnida</taxon>
        <taxon>Acari</taxon>
        <taxon>Parasitiformes</taxon>
        <taxon>Ixodida</taxon>
        <taxon>Ixodoidea</taxon>
        <taxon>Ixodidae</taxon>
        <taxon>Haemaphysalinae</taxon>
        <taxon>Haemaphysalis</taxon>
    </lineage>
</organism>
<dbReference type="OMA" id="QCIEVAQ"/>
<dbReference type="PANTHER" id="PTHR47027:SF20">
    <property type="entry name" value="REVERSE TRANSCRIPTASE-LIKE PROTEIN WITH RNA-DIRECTED DNA POLYMERASE DOMAIN"/>
    <property type="match status" value="1"/>
</dbReference>
<dbReference type="EMBL" id="JABSTR010000002">
    <property type="protein sequence ID" value="KAH9364687.1"/>
    <property type="molecule type" value="Genomic_DNA"/>
</dbReference>
<accession>A0A9J6FPI3</accession>
<dbReference type="Proteomes" id="UP000821853">
    <property type="component" value="Chromosome 10"/>
</dbReference>
<dbReference type="PROSITE" id="PS50878">
    <property type="entry name" value="RT_POL"/>
    <property type="match status" value="1"/>
</dbReference>
<dbReference type="PANTHER" id="PTHR47027">
    <property type="entry name" value="REVERSE TRANSCRIPTASE DOMAIN-CONTAINING PROTEIN"/>
    <property type="match status" value="1"/>
</dbReference>
<sequence length="223" mass="24749">MYAAPAKKAILKDTTWLRIKDCTLVGDAGGQERLQGWAEAKGVLGELQVGFWPRRRLEYNLFVLTQCIEVAQQARSPLYVAFLDISKAYDCVDQQILWSILQDLGLESNDIALLRALYSGVTAQVEWDGHVTAPVSVSCALRQGCPLSPVLFMLYVAGLTQRLESSGLRYALQHHEEGQLVAWRFPALVYADDFVVLAGSPGQLQQLLDMCGTEMTRLTEAEV</sequence>
<dbReference type="AlphaFoldDB" id="A0A9J6FPI3"/>
<evidence type="ECO:0000259" key="1">
    <source>
        <dbReference type="PROSITE" id="PS50878"/>
    </source>
</evidence>
<feature type="domain" description="Reverse transcriptase" evidence="1">
    <location>
        <begin position="1"/>
        <end position="223"/>
    </location>
</feature>
<dbReference type="Pfam" id="PF00078">
    <property type="entry name" value="RVT_1"/>
    <property type="match status" value="1"/>
</dbReference>
<comment type="caution">
    <text evidence="2">The sequence shown here is derived from an EMBL/GenBank/DDBJ whole genome shotgun (WGS) entry which is preliminary data.</text>
</comment>